<reference evidence="1 2" key="1">
    <citation type="submission" date="2018-10" db="EMBL/GenBank/DDBJ databases">
        <title>Genomic Encyclopedia of Type Strains, Phase IV (KMG-IV): sequencing the most valuable type-strain genomes for metagenomic binning, comparative biology and taxonomic classification.</title>
        <authorList>
            <person name="Goeker M."/>
        </authorList>
    </citation>
    <scope>NUCLEOTIDE SEQUENCE [LARGE SCALE GENOMIC DNA]</scope>
    <source>
        <strain evidence="1 2">DSM 15521</strain>
    </source>
</reference>
<evidence type="ECO:0000313" key="1">
    <source>
        <dbReference type="EMBL" id="RKQ60639.1"/>
    </source>
</evidence>
<evidence type="ECO:0000313" key="2">
    <source>
        <dbReference type="Proteomes" id="UP000280881"/>
    </source>
</evidence>
<accession>A0A420W641</accession>
<gene>
    <name evidence="1" type="ORF">C7457_1463</name>
</gene>
<dbReference type="InterPro" id="IPR027396">
    <property type="entry name" value="DsrEFH-like"/>
</dbReference>
<dbReference type="InterPro" id="IPR003787">
    <property type="entry name" value="Sulphur_relay_DsrE/F-like"/>
</dbReference>
<protein>
    <submittedName>
        <fullName evidence="1">Uncharacterized protein involved in oxidation of intracellular sulfur</fullName>
    </submittedName>
</protein>
<sequence>MAKVLFILNREPYDGTDVTWNALRLAGKLLEKGAVVRIFLMNDAVDLARNETVKPENYDQDLVAMLKELIDKGVPVKVCGTCMARCGIHKGKPYFEGAEKATMNDLAEWVLDSDKVLTF</sequence>
<dbReference type="SUPFAM" id="SSF75169">
    <property type="entry name" value="DsrEFH-like"/>
    <property type="match status" value="1"/>
</dbReference>
<dbReference type="OrthoDB" id="9801500at2"/>
<comment type="caution">
    <text evidence="1">The sequence shown here is derived from an EMBL/GenBank/DDBJ whole genome shotgun (WGS) entry which is preliminary data.</text>
</comment>
<proteinExistence type="predicted"/>
<dbReference type="RefSeq" id="WP_121171569.1">
    <property type="nucleotide sequence ID" value="NZ_RBIE01000003.1"/>
</dbReference>
<dbReference type="Proteomes" id="UP000280881">
    <property type="component" value="Unassembled WGS sequence"/>
</dbReference>
<dbReference type="EMBL" id="RBIE01000003">
    <property type="protein sequence ID" value="RKQ60639.1"/>
    <property type="molecule type" value="Genomic_DNA"/>
</dbReference>
<dbReference type="PANTHER" id="PTHR34874:SF1">
    <property type="entry name" value="PROTEIN YCHN"/>
    <property type="match status" value="1"/>
</dbReference>
<dbReference type="Gene3D" id="3.40.1260.10">
    <property type="entry name" value="DsrEFH-like"/>
    <property type="match status" value="1"/>
</dbReference>
<name>A0A420W641_9BACT</name>
<dbReference type="PANTHER" id="PTHR34874">
    <property type="entry name" value="PROTEIN YCHN"/>
    <property type="match status" value="1"/>
</dbReference>
<keyword evidence="2" id="KW-1185">Reference proteome</keyword>
<dbReference type="Pfam" id="PF02635">
    <property type="entry name" value="DsrE"/>
    <property type="match status" value="1"/>
</dbReference>
<organism evidence="1 2">
    <name type="scientific">Thermovibrio guaymasensis</name>
    <dbReference type="NCBI Taxonomy" id="240167"/>
    <lineage>
        <taxon>Bacteria</taxon>
        <taxon>Pseudomonadati</taxon>
        <taxon>Aquificota</taxon>
        <taxon>Aquificia</taxon>
        <taxon>Desulfurobacteriales</taxon>
        <taxon>Desulfurobacteriaceae</taxon>
        <taxon>Thermovibrio</taxon>
    </lineage>
</organism>
<dbReference type="AlphaFoldDB" id="A0A420W641"/>
<dbReference type="GO" id="GO:0005829">
    <property type="term" value="C:cytosol"/>
    <property type="evidence" value="ECO:0007669"/>
    <property type="project" value="TreeGrafter"/>
</dbReference>